<dbReference type="Proteomes" id="UP000012138">
    <property type="component" value="Unassembled WGS sequence"/>
</dbReference>
<protein>
    <submittedName>
        <fullName evidence="1">Uncharacterized protein</fullName>
    </submittedName>
</protein>
<accession>M6YFR8</accession>
<dbReference type="AlphaFoldDB" id="M6YFR8"/>
<evidence type="ECO:0000313" key="2">
    <source>
        <dbReference type="Proteomes" id="UP000012138"/>
    </source>
</evidence>
<sequence length="55" mass="6647">MKLHNNATIFLKTYTFFEYSNRINFKILELTHSMSLYVIGKIQIYSLHVQNQKCY</sequence>
<comment type="caution">
    <text evidence="1">The sequence shown here is derived from an EMBL/GenBank/DDBJ whole genome shotgun (WGS) entry which is preliminary data.</text>
</comment>
<gene>
    <name evidence="1" type="ORF">LEP1GSC024_3855</name>
</gene>
<reference evidence="1 2" key="1">
    <citation type="submission" date="2013-01" db="EMBL/GenBank/DDBJ databases">
        <authorList>
            <person name="Harkins D.M."/>
            <person name="Durkin A.S."/>
            <person name="Brinkac L.M."/>
            <person name="Haft D.H."/>
            <person name="Selengut J.D."/>
            <person name="Sanka R."/>
            <person name="DePew J."/>
            <person name="Purushe J."/>
            <person name="Whelen A.C."/>
            <person name="Vinetz J.M."/>
            <person name="Sutton G.G."/>
            <person name="Nierman W.C."/>
            <person name="Fouts D.E."/>
        </authorList>
    </citation>
    <scope>NUCLEOTIDE SEQUENCE [LARGE SCALE GENOMIC DNA]</scope>
    <source>
        <strain evidence="1 2">2001034031</strain>
    </source>
</reference>
<evidence type="ECO:0000313" key="1">
    <source>
        <dbReference type="EMBL" id="EMO90701.1"/>
    </source>
</evidence>
<proteinExistence type="predicted"/>
<organism evidence="1 2">
    <name type="scientific">Leptospira noguchii str. 2001034031</name>
    <dbReference type="NCBI Taxonomy" id="1193053"/>
    <lineage>
        <taxon>Bacteria</taxon>
        <taxon>Pseudomonadati</taxon>
        <taxon>Spirochaetota</taxon>
        <taxon>Spirochaetia</taxon>
        <taxon>Leptospirales</taxon>
        <taxon>Leptospiraceae</taxon>
        <taxon>Leptospira</taxon>
    </lineage>
</organism>
<dbReference type="EMBL" id="AKXB02000033">
    <property type="protein sequence ID" value="EMO90701.1"/>
    <property type="molecule type" value="Genomic_DNA"/>
</dbReference>
<name>M6YFR8_9LEPT</name>